<proteinExistence type="inferred from homology"/>
<feature type="transmembrane region" description="Helical" evidence="10">
    <location>
        <begin position="469"/>
        <end position="491"/>
    </location>
</feature>
<accession>A0ABS5VUL2</accession>
<comment type="caution">
    <text evidence="11">The sequence shown here is derived from an EMBL/GenBank/DDBJ whole genome shotgun (WGS) entry which is preliminary data.</text>
</comment>
<keyword evidence="3 10" id="KW-0812">Transmembrane</keyword>
<feature type="transmembrane region" description="Helical" evidence="10">
    <location>
        <begin position="12"/>
        <end position="34"/>
    </location>
</feature>
<dbReference type="PANTHER" id="PTHR47019:SF1">
    <property type="entry name" value="LIPID II FLIPPASE MURJ"/>
    <property type="match status" value="1"/>
</dbReference>
<dbReference type="RefSeq" id="WP_254154537.1">
    <property type="nucleotide sequence ID" value="NZ_JAHESD010000034.1"/>
</dbReference>
<feature type="transmembrane region" description="Helical" evidence="10">
    <location>
        <begin position="157"/>
        <end position="180"/>
    </location>
</feature>
<keyword evidence="6 10" id="KW-1133">Transmembrane helix</keyword>
<evidence type="ECO:0000256" key="1">
    <source>
        <dbReference type="ARBA" id="ARBA00004651"/>
    </source>
</evidence>
<keyword evidence="5" id="KW-0573">Peptidoglycan synthesis</keyword>
<dbReference type="PANTHER" id="PTHR47019">
    <property type="entry name" value="LIPID II FLIPPASE MURJ"/>
    <property type="match status" value="1"/>
</dbReference>
<feature type="transmembrane region" description="Helical" evidence="10">
    <location>
        <begin position="269"/>
        <end position="288"/>
    </location>
</feature>
<dbReference type="InterPro" id="IPR004268">
    <property type="entry name" value="MurJ"/>
</dbReference>
<evidence type="ECO:0000256" key="3">
    <source>
        <dbReference type="ARBA" id="ARBA00022692"/>
    </source>
</evidence>
<evidence type="ECO:0000256" key="4">
    <source>
        <dbReference type="ARBA" id="ARBA00022960"/>
    </source>
</evidence>
<feature type="transmembrane region" description="Helical" evidence="10">
    <location>
        <begin position="347"/>
        <end position="369"/>
    </location>
</feature>
<evidence type="ECO:0000256" key="5">
    <source>
        <dbReference type="ARBA" id="ARBA00022984"/>
    </source>
</evidence>
<keyword evidence="12" id="KW-1185">Reference proteome</keyword>
<evidence type="ECO:0008006" key="13">
    <source>
        <dbReference type="Google" id="ProtNLM"/>
    </source>
</evidence>
<evidence type="ECO:0000313" key="12">
    <source>
        <dbReference type="Proteomes" id="UP000772618"/>
    </source>
</evidence>
<dbReference type="Pfam" id="PF03023">
    <property type="entry name" value="MurJ"/>
    <property type="match status" value="1"/>
</dbReference>
<evidence type="ECO:0000256" key="9">
    <source>
        <dbReference type="ARBA" id="ARBA00061532"/>
    </source>
</evidence>
<evidence type="ECO:0000256" key="2">
    <source>
        <dbReference type="ARBA" id="ARBA00022475"/>
    </source>
</evidence>
<gene>
    <name evidence="11" type="ORF">KK060_14895</name>
</gene>
<name>A0ABS5VUL2_9BACT</name>
<feature type="transmembrane region" description="Helical" evidence="10">
    <location>
        <begin position="186"/>
        <end position="208"/>
    </location>
</feature>
<comment type="similarity">
    <text evidence="9">Belongs to the MurJ/MviN family.</text>
</comment>
<dbReference type="InterPro" id="IPR051050">
    <property type="entry name" value="Lipid_II_flippase_MurJ/MviN"/>
</dbReference>
<feature type="transmembrane region" description="Helical" evidence="10">
    <location>
        <begin position="381"/>
        <end position="399"/>
    </location>
</feature>
<feature type="transmembrane region" description="Helical" evidence="10">
    <location>
        <begin position="85"/>
        <end position="107"/>
    </location>
</feature>
<sequence>MSSAKFIRSNILITGLSLLSVGINFVSQIVLAYFFGATEERDSYFLAITAPTYFTTLFTGSVTVMFLPFLIELKKRRSEEELENFISSVLLLCFASLTLIALLGFLFSEKIVHLIAPGFNQTQLNATVELFNILIFTLVFQSLASFIAVFHHVESKFLLPAISPIMIPITALIVVLLFHSVGIKSLAIGTLTGSVISAILLLPFVFRYSKKIRISTSKKANADVITLFSNALPLFFSGAIYRSTTIVERVIASNLPPGGVSYLGYGNQIYLLLATIASGSIVTTFYPLMSDAWISENKVDFNNAFNRGITLILIITLPIAAILIAMREQVIAILFERGAFDHVATHAVANTMALLMGAFIFGSLGNIVVKVFYIANRTITISLIAIAEVGIYIVVGYILSLKYTYLGLAFTLTLSTGFTIVASLAFLLQWKFVRITGLFVDTVKLLLSAMFCGLVAHTFYQATNVLPEWIATFLSGVLAIMVYIILIFFVLKISDASVIIKTVKGMLQSKEV</sequence>
<evidence type="ECO:0000256" key="7">
    <source>
        <dbReference type="ARBA" id="ARBA00023136"/>
    </source>
</evidence>
<keyword evidence="4" id="KW-0133">Cell shape</keyword>
<evidence type="ECO:0000313" key="11">
    <source>
        <dbReference type="EMBL" id="MBT1704579.1"/>
    </source>
</evidence>
<keyword evidence="7 10" id="KW-0472">Membrane</keyword>
<comment type="function">
    <text evidence="8">Involved in peptidoglycan biosynthesis. Transports lipid-linked peptidoglycan precursors from the inner to the outer leaflet of the cytoplasmic membrane.</text>
</comment>
<organism evidence="11 12">
    <name type="scientific">Chryseosolibacter indicus</name>
    <dbReference type="NCBI Taxonomy" id="2782351"/>
    <lineage>
        <taxon>Bacteria</taxon>
        <taxon>Pseudomonadati</taxon>
        <taxon>Bacteroidota</taxon>
        <taxon>Cytophagia</taxon>
        <taxon>Cytophagales</taxon>
        <taxon>Chryseotaleaceae</taxon>
        <taxon>Chryseosolibacter</taxon>
    </lineage>
</organism>
<feature type="transmembrane region" description="Helical" evidence="10">
    <location>
        <begin position="309"/>
        <end position="327"/>
    </location>
</feature>
<dbReference type="PRINTS" id="PR01806">
    <property type="entry name" value="VIRFACTRMVIN"/>
</dbReference>
<dbReference type="Proteomes" id="UP000772618">
    <property type="component" value="Unassembled WGS sequence"/>
</dbReference>
<feature type="transmembrane region" description="Helical" evidence="10">
    <location>
        <begin position="220"/>
        <end position="241"/>
    </location>
</feature>
<dbReference type="EMBL" id="JAHESD010000034">
    <property type="protein sequence ID" value="MBT1704579.1"/>
    <property type="molecule type" value="Genomic_DNA"/>
</dbReference>
<protein>
    <recommendedName>
        <fullName evidence="13">Lipid II flippase MurJ</fullName>
    </recommendedName>
</protein>
<evidence type="ECO:0000256" key="8">
    <source>
        <dbReference type="ARBA" id="ARBA00060041"/>
    </source>
</evidence>
<reference evidence="11 12" key="1">
    <citation type="submission" date="2021-05" db="EMBL/GenBank/DDBJ databases">
        <title>A Polyphasic approach of four new species of the genus Ohtaekwangia: Ohtaekwangia histidinii sp. nov., Ohtaekwangia cretensis sp. nov., Ohtaekwangia indiensis sp. nov., Ohtaekwangia reichenbachii sp. nov. from diverse environment.</title>
        <authorList>
            <person name="Octaviana S."/>
        </authorList>
    </citation>
    <scope>NUCLEOTIDE SEQUENCE [LARGE SCALE GENOMIC DNA]</scope>
    <source>
        <strain evidence="11 12">PWU20</strain>
    </source>
</reference>
<feature type="transmembrane region" description="Helical" evidence="10">
    <location>
        <begin position="54"/>
        <end position="73"/>
    </location>
</feature>
<evidence type="ECO:0000256" key="6">
    <source>
        <dbReference type="ARBA" id="ARBA00022989"/>
    </source>
</evidence>
<evidence type="ECO:0000256" key="10">
    <source>
        <dbReference type="SAM" id="Phobius"/>
    </source>
</evidence>
<keyword evidence="2" id="KW-1003">Cell membrane</keyword>
<feature type="transmembrane region" description="Helical" evidence="10">
    <location>
        <begin position="405"/>
        <end position="428"/>
    </location>
</feature>
<feature type="transmembrane region" description="Helical" evidence="10">
    <location>
        <begin position="130"/>
        <end position="150"/>
    </location>
</feature>
<feature type="transmembrane region" description="Helical" evidence="10">
    <location>
        <begin position="435"/>
        <end position="457"/>
    </location>
</feature>
<comment type="subcellular location">
    <subcellularLocation>
        <location evidence="1">Cell membrane</location>
        <topology evidence="1">Multi-pass membrane protein</topology>
    </subcellularLocation>
</comment>